<proteinExistence type="predicted"/>
<evidence type="ECO:0000313" key="1">
    <source>
        <dbReference type="EMBL" id="KAF0424571.1"/>
    </source>
</evidence>
<sequence>MSHHSEDPERLQDPDFLSKSALLFKLRDLRALKVNFRSTMNEKDVIPDRNVDFPREYVISNLHRAELEKRDFDLNRLSNNDVKAFVNTLHTIVMNAGIDIGTSESHTDSLVADLLFCVLAFHKWPLTVALHPTYKFAVGEVVVSAKADFVISNQTYFVLVVEDKHLVNVRPTNDYGEPQVLAEMLACGEENIRLARRSYNMIMFSVRVISTYVTFYRTTINKEYWDELGDGCPRQQSLTIFRWPGNSSDPFEGFDLAEPDGRRSVLEALCKIRHYLLNSD</sequence>
<dbReference type="EMBL" id="WTPW01001638">
    <property type="protein sequence ID" value="KAF0424571.1"/>
    <property type="molecule type" value="Genomic_DNA"/>
</dbReference>
<reference evidence="1 2" key="1">
    <citation type="journal article" date="2019" name="Environ. Microbiol.">
        <title>At the nexus of three kingdoms: the genome of the mycorrhizal fungus Gigaspora margarita provides insights into plant, endobacterial and fungal interactions.</title>
        <authorList>
            <person name="Venice F."/>
            <person name="Ghignone S."/>
            <person name="Salvioli di Fossalunga A."/>
            <person name="Amselem J."/>
            <person name="Novero M."/>
            <person name="Xianan X."/>
            <person name="Sedzielewska Toro K."/>
            <person name="Morin E."/>
            <person name="Lipzen A."/>
            <person name="Grigoriev I.V."/>
            <person name="Henrissat B."/>
            <person name="Martin F.M."/>
            <person name="Bonfante P."/>
        </authorList>
    </citation>
    <scope>NUCLEOTIDE SEQUENCE [LARGE SCALE GENOMIC DNA]</scope>
    <source>
        <strain evidence="1 2">BEG34</strain>
    </source>
</reference>
<gene>
    <name evidence="1" type="ORF">F8M41_006496</name>
</gene>
<protein>
    <submittedName>
        <fullName evidence="1">Uncharacterized protein</fullName>
    </submittedName>
</protein>
<organism evidence="1 2">
    <name type="scientific">Gigaspora margarita</name>
    <dbReference type="NCBI Taxonomy" id="4874"/>
    <lineage>
        <taxon>Eukaryota</taxon>
        <taxon>Fungi</taxon>
        <taxon>Fungi incertae sedis</taxon>
        <taxon>Mucoromycota</taxon>
        <taxon>Glomeromycotina</taxon>
        <taxon>Glomeromycetes</taxon>
        <taxon>Diversisporales</taxon>
        <taxon>Gigasporaceae</taxon>
        <taxon>Gigaspora</taxon>
    </lineage>
</organism>
<dbReference type="Proteomes" id="UP000439903">
    <property type="component" value="Unassembled WGS sequence"/>
</dbReference>
<name>A0A8H4A579_GIGMA</name>
<comment type="caution">
    <text evidence="1">The sequence shown here is derived from an EMBL/GenBank/DDBJ whole genome shotgun (WGS) entry which is preliminary data.</text>
</comment>
<evidence type="ECO:0000313" key="2">
    <source>
        <dbReference type="Proteomes" id="UP000439903"/>
    </source>
</evidence>
<dbReference type="AlphaFoldDB" id="A0A8H4A579"/>
<dbReference type="OrthoDB" id="2447694at2759"/>
<keyword evidence="2" id="KW-1185">Reference proteome</keyword>
<accession>A0A8H4A579</accession>